<dbReference type="SUPFAM" id="SSF54637">
    <property type="entry name" value="Thioesterase/thiol ester dehydrase-isomerase"/>
    <property type="match status" value="1"/>
</dbReference>
<protein>
    <submittedName>
        <fullName evidence="2">Beta-hydroxyacyl-ACP dehydratase</fullName>
    </submittedName>
</protein>
<dbReference type="CDD" id="cd01288">
    <property type="entry name" value="FabZ"/>
    <property type="match status" value="1"/>
</dbReference>
<dbReference type="PANTHER" id="PTHR30272:SF1">
    <property type="entry name" value="3-HYDROXYACYL-[ACYL-CARRIER-PROTEIN] DEHYDRATASE"/>
    <property type="match status" value="1"/>
</dbReference>
<dbReference type="Proteomes" id="UP000280296">
    <property type="component" value="Unassembled WGS sequence"/>
</dbReference>
<keyword evidence="1" id="KW-0456">Lyase</keyword>
<dbReference type="AlphaFoldDB" id="A0A432MM30"/>
<keyword evidence="3" id="KW-1185">Reference proteome</keyword>
<dbReference type="Pfam" id="PF07977">
    <property type="entry name" value="FabA"/>
    <property type="match status" value="1"/>
</dbReference>
<dbReference type="RefSeq" id="WP_126724627.1">
    <property type="nucleotide sequence ID" value="NZ_RYZH01000010.1"/>
</dbReference>
<sequence>MRFVLIDRILDLDPGRRIEAAKNLSLGEEYLADHFPGFPVMPGVLMLEALTQAGAWLIRDMEDFAHSVVLLKKARTIKYGSFVEPGRQLVLQVELVSHGERETEFKGKGLIDDQVMVGGRFTLTRYNLRERDPALHRTDAMIVEQLRDLYSTLRKGSVGAKAMLRNGVADDARPIGAPQPN</sequence>
<dbReference type="Gene3D" id="3.10.129.10">
    <property type="entry name" value="Hotdog Thioesterase"/>
    <property type="match status" value="1"/>
</dbReference>
<dbReference type="InterPro" id="IPR013114">
    <property type="entry name" value="FabA_FabZ"/>
</dbReference>
<gene>
    <name evidence="2" type="ORF">TsocGM_07205</name>
</gene>
<comment type="caution">
    <text evidence="2">The sequence shown here is derived from an EMBL/GenBank/DDBJ whole genome shotgun (WGS) entry which is preliminary data.</text>
</comment>
<name>A0A432MM30_9BACT</name>
<evidence type="ECO:0000313" key="2">
    <source>
        <dbReference type="EMBL" id="RUL88493.1"/>
    </source>
</evidence>
<evidence type="ECO:0000313" key="3">
    <source>
        <dbReference type="Proteomes" id="UP000280296"/>
    </source>
</evidence>
<reference evidence="2 3" key="1">
    <citation type="submission" date="2018-12" db="EMBL/GenBank/DDBJ databases">
        <authorList>
            <person name="Toschakov S.V."/>
        </authorList>
    </citation>
    <scope>NUCLEOTIDE SEQUENCE [LARGE SCALE GENOMIC DNA]</scope>
    <source>
        <strain evidence="2 3">GM2012</strain>
    </source>
</reference>
<dbReference type="EMBL" id="RYZH01000010">
    <property type="protein sequence ID" value="RUL88493.1"/>
    <property type="molecule type" value="Genomic_DNA"/>
</dbReference>
<organism evidence="2 3">
    <name type="scientific">Tautonia sociabilis</name>
    <dbReference type="NCBI Taxonomy" id="2080755"/>
    <lineage>
        <taxon>Bacteria</taxon>
        <taxon>Pseudomonadati</taxon>
        <taxon>Planctomycetota</taxon>
        <taxon>Planctomycetia</taxon>
        <taxon>Isosphaerales</taxon>
        <taxon>Isosphaeraceae</taxon>
        <taxon>Tautonia</taxon>
    </lineage>
</organism>
<proteinExistence type="predicted"/>
<dbReference type="InterPro" id="IPR029069">
    <property type="entry name" value="HotDog_dom_sf"/>
</dbReference>
<evidence type="ECO:0000256" key="1">
    <source>
        <dbReference type="ARBA" id="ARBA00023239"/>
    </source>
</evidence>
<accession>A0A432MM30</accession>
<dbReference type="PANTHER" id="PTHR30272">
    <property type="entry name" value="3-HYDROXYACYL-[ACYL-CARRIER-PROTEIN] DEHYDRATASE"/>
    <property type="match status" value="1"/>
</dbReference>
<dbReference type="OrthoDB" id="9787658at2"/>
<dbReference type="GO" id="GO:0016829">
    <property type="term" value="F:lyase activity"/>
    <property type="evidence" value="ECO:0007669"/>
    <property type="project" value="UniProtKB-KW"/>
</dbReference>
<reference evidence="2 3" key="2">
    <citation type="submission" date="2019-01" db="EMBL/GenBank/DDBJ databases">
        <title>Tautonia sociabilis, a novel thermotolerant planctomycete of Isosphaeraceae family, isolated from a 4000 m deep subterranean habitat.</title>
        <authorList>
            <person name="Kovaleva O.L."/>
            <person name="Elcheninov A.G."/>
            <person name="Van Heerden E."/>
            <person name="Toshchakov S.V."/>
            <person name="Novikov A."/>
            <person name="Bonch-Osmolovskaya E.A."/>
            <person name="Kublanov I.V."/>
        </authorList>
    </citation>
    <scope>NUCLEOTIDE SEQUENCE [LARGE SCALE GENOMIC DNA]</scope>
    <source>
        <strain evidence="2 3">GM2012</strain>
    </source>
</reference>